<organism evidence="1 2">
    <name type="scientific">Zea mays</name>
    <name type="common">Maize</name>
    <dbReference type="NCBI Taxonomy" id="4577"/>
    <lineage>
        <taxon>Eukaryota</taxon>
        <taxon>Viridiplantae</taxon>
        <taxon>Streptophyta</taxon>
        <taxon>Embryophyta</taxon>
        <taxon>Tracheophyta</taxon>
        <taxon>Spermatophyta</taxon>
        <taxon>Magnoliopsida</taxon>
        <taxon>Liliopsida</taxon>
        <taxon>Poales</taxon>
        <taxon>Poaceae</taxon>
        <taxon>PACMAD clade</taxon>
        <taxon>Panicoideae</taxon>
        <taxon>Andropogonodae</taxon>
        <taxon>Andropogoneae</taxon>
        <taxon>Tripsacinae</taxon>
        <taxon>Zea</taxon>
    </lineage>
</organism>
<reference evidence="1" key="2">
    <citation type="submission" date="2019-07" db="EMBL/GenBank/DDBJ databases">
        <authorList>
            <person name="Seetharam A."/>
            <person name="Woodhouse M."/>
            <person name="Cannon E."/>
        </authorList>
    </citation>
    <scope>NUCLEOTIDE SEQUENCE [LARGE SCALE GENOMIC DNA]</scope>
    <source>
        <strain evidence="1">cv. B73</strain>
    </source>
</reference>
<evidence type="ECO:0000313" key="1">
    <source>
        <dbReference type="EnsemblPlants" id="Zm00001eb022780_P001"/>
    </source>
</evidence>
<evidence type="ECO:0000313" key="2">
    <source>
        <dbReference type="Proteomes" id="UP000007305"/>
    </source>
</evidence>
<dbReference type="EnsemblPlants" id="Zm00001eb022780_T001">
    <property type="protein sequence ID" value="Zm00001eb022780_P001"/>
    <property type="gene ID" value="Zm00001eb022780"/>
</dbReference>
<name>A0A804LMX4_MAIZE</name>
<dbReference type="InParanoid" id="A0A804LMX4"/>
<reference evidence="1" key="3">
    <citation type="submission" date="2021-05" db="UniProtKB">
        <authorList>
            <consortium name="EnsemblPlants"/>
        </authorList>
    </citation>
    <scope>IDENTIFICATION</scope>
    <source>
        <strain evidence="1">cv. B73</strain>
    </source>
</reference>
<sequence>MNHRYVAYYHSFIVINYYRIEPFNIHVSTTRTMADKAGASYGDVFNTVFLTLYNKFNTKEFVYVEDFVFLGKIIHHEPMMAILVGQDQKWAKVQQGITWEKKRLLMLSMVTIKVFS</sequence>
<dbReference type="Proteomes" id="UP000007305">
    <property type="component" value="Chromosome 1"/>
</dbReference>
<accession>A0A804LMX4</accession>
<keyword evidence="2" id="KW-1185">Reference proteome</keyword>
<proteinExistence type="predicted"/>
<dbReference type="AlphaFoldDB" id="A0A804LMX4"/>
<dbReference type="Gramene" id="Zm00001eb022780_T001">
    <property type="protein sequence ID" value="Zm00001eb022780_P001"/>
    <property type="gene ID" value="Zm00001eb022780"/>
</dbReference>
<protein>
    <submittedName>
        <fullName evidence="1">Uncharacterized protein</fullName>
    </submittedName>
</protein>
<reference evidence="2" key="1">
    <citation type="submission" date="2015-12" db="EMBL/GenBank/DDBJ databases">
        <title>Update maize B73 reference genome by single molecule sequencing technologies.</title>
        <authorList>
            <consortium name="Maize Genome Sequencing Project"/>
            <person name="Ware D."/>
        </authorList>
    </citation>
    <scope>NUCLEOTIDE SEQUENCE [LARGE SCALE GENOMIC DNA]</scope>
    <source>
        <strain evidence="2">cv. B73</strain>
    </source>
</reference>